<keyword evidence="2" id="KW-1185">Reference proteome</keyword>
<accession>A0A6L6HQ10</accession>
<sequence length="205" mass="23079">MLPYDKDPRYGSGAYRRRVRLRAGSGAATGSVNDDYHPTWVRILHDGPRVRDVRSQRDRAECVIDISIPDRPDDATRMQAAVDGVTVHDWDVHGDLLHAPEPLADLSLYAGFAAWAEERFDDAALDAARILQKGAFPTRRRAYGVDTLPRRRADEEPARMGTCLAFGEPSFSVVMNNVGYVRDFTSGMVESLHPTMWIERWVEHA</sequence>
<comment type="caution">
    <text evidence="1">The sequence shown here is derived from an EMBL/GenBank/DDBJ whole genome shotgun (WGS) entry which is preliminary data.</text>
</comment>
<evidence type="ECO:0000313" key="2">
    <source>
        <dbReference type="Proteomes" id="UP000481417"/>
    </source>
</evidence>
<dbReference type="RefSeq" id="WP_154764337.1">
    <property type="nucleotide sequence ID" value="NZ_WMBT01000003.1"/>
</dbReference>
<dbReference type="Proteomes" id="UP000481417">
    <property type="component" value="Unassembled WGS sequence"/>
</dbReference>
<dbReference type="AlphaFoldDB" id="A0A6L6HQ10"/>
<protein>
    <submittedName>
        <fullName evidence="1">Uncharacterized protein</fullName>
    </submittedName>
</protein>
<reference evidence="1 2" key="1">
    <citation type="submission" date="2019-11" db="EMBL/GenBank/DDBJ databases">
        <authorList>
            <person name="Lang L."/>
        </authorList>
    </citation>
    <scope>NUCLEOTIDE SEQUENCE [LARGE SCALE GENOMIC DNA]</scope>
    <source>
        <strain evidence="1 2">YIM 132242</strain>
    </source>
</reference>
<gene>
    <name evidence="1" type="ORF">GIY56_08285</name>
</gene>
<name>A0A6L6HQ10_9RHOB</name>
<proteinExistence type="predicted"/>
<evidence type="ECO:0000313" key="1">
    <source>
        <dbReference type="EMBL" id="MTE00283.1"/>
    </source>
</evidence>
<organism evidence="1 2">
    <name type="scientific">Paracoccus lichenicola</name>
    <dbReference type="NCBI Taxonomy" id="2665644"/>
    <lineage>
        <taxon>Bacteria</taxon>
        <taxon>Pseudomonadati</taxon>
        <taxon>Pseudomonadota</taxon>
        <taxon>Alphaproteobacteria</taxon>
        <taxon>Rhodobacterales</taxon>
        <taxon>Paracoccaceae</taxon>
        <taxon>Paracoccus</taxon>
    </lineage>
</organism>
<dbReference type="EMBL" id="WMBT01000003">
    <property type="protein sequence ID" value="MTE00283.1"/>
    <property type="molecule type" value="Genomic_DNA"/>
</dbReference>